<feature type="chain" id="PRO_5012515552" evidence="2">
    <location>
        <begin position="20"/>
        <end position="935"/>
    </location>
</feature>
<keyword evidence="2" id="KW-0732">Signal</keyword>
<feature type="compositionally biased region" description="Basic and acidic residues" evidence="1">
    <location>
        <begin position="303"/>
        <end position="315"/>
    </location>
</feature>
<feature type="compositionally biased region" description="Polar residues" evidence="1">
    <location>
        <begin position="118"/>
        <end position="131"/>
    </location>
</feature>
<sequence length="935" mass="106584">MSRRQLAFSLICLASSIVATPRDDPSTNSNWPTILYWMTGGVPPTTPPMNQNLPQPAMGWPNPYAYAPFGQPAPFGFLQGQPPLLFYGGYPPLHAMPLNGAETIPSTGEETPMIVDSATGSNSAGIASSTPRTPPQDITAAGPSRHREVPTAPRAWRESGTDRDNAPRPRWRSPSPRRSRSTRHDVDDTEEDDRRDRKGKRRASPREMERQQISDDHLRRWDEGRETERARRHAEEAPILEQVMELQARELTGDDSTAGALQEQLSMNIDLMRRCKELEKMLHKRQSSPEWDHHPSPKRHRDSRFQHQEYRRHDEIDEFLEGDGDYPARRHWAPREQGRGGHSAPRGRDGHLPSRGRDATPGRPLKQPIDAVTTIPERHQWLPGEDAHDLELDSYDQRWFAEILEDMRMPLEERIAELSLESMVDIIEGAGASSDEETDKRKPNSVQRGRKFVERRNHRLRHPGTLPTWLETIRNAEAATGTERDNSFWGMYGPGFTHDPRTNIMYTDREAVEASRMLADGAVVPVPVDMADQLNPRGFPMNVREVQESATFVHMRRPGWQGVLHLLWEFHRISTSVVMRYRDLSMHEVVEVFEKDDRLAVLAQRLLHPYFIPIDPQYLHTGSGTTANGVGLATPVNGTLDDWCQYTAHHFRLNGLNPTSEVMMDTSYHVSFASIWGMLLMRFLHPQSSTKKYYARYFAGIAYRPRYYVDFIRSWNAKRTMELPISVAAGSPVLRRMVFNGAGENLSELDVIRHLAACAITQEMLDSMYIWALIWVDQHSSVHFRDHNRALELERLERIRQYGEPITTASLQGWWSPDEGDTHRIRALLYSERYKSQSSGRPQSDRTYWLLCGEDSRFCWLNEFPPTNPNLMPAIAALELSAAEHEPDVPMTLDDGDGDAELDDAALNGATDNELMDGPMPSPDEEQKSQRAHSA</sequence>
<accession>A0A284S5U3</accession>
<evidence type="ECO:0000313" key="3">
    <source>
        <dbReference type="EMBL" id="SJL16372.1"/>
    </source>
</evidence>
<keyword evidence="4" id="KW-1185">Reference proteome</keyword>
<dbReference type="EMBL" id="FUEG01000034">
    <property type="protein sequence ID" value="SJL16372.1"/>
    <property type="molecule type" value="Genomic_DNA"/>
</dbReference>
<feature type="compositionally biased region" description="Basic and acidic residues" evidence="1">
    <location>
        <begin position="182"/>
        <end position="196"/>
    </location>
</feature>
<feature type="region of interest" description="Disordered" evidence="1">
    <location>
        <begin position="284"/>
        <end position="369"/>
    </location>
</feature>
<feature type="compositionally biased region" description="Basic and acidic residues" evidence="1">
    <location>
        <begin position="145"/>
        <end position="167"/>
    </location>
</feature>
<feature type="region of interest" description="Disordered" evidence="1">
    <location>
        <begin position="888"/>
        <end position="935"/>
    </location>
</feature>
<evidence type="ECO:0000256" key="1">
    <source>
        <dbReference type="SAM" id="MobiDB-lite"/>
    </source>
</evidence>
<feature type="compositionally biased region" description="Basic and acidic residues" evidence="1">
    <location>
        <begin position="346"/>
        <end position="360"/>
    </location>
</feature>
<feature type="compositionally biased region" description="Basic residues" evidence="1">
    <location>
        <begin position="169"/>
        <end position="181"/>
    </location>
</feature>
<reference evidence="4" key="1">
    <citation type="journal article" date="2017" name="Nat. Ecol. Evol.">
        <title>Genome expansion and lineage-specific genetic innovations in the forest pathogenic fungi Armillaria.</title>
        <authorList>
            <person name="Sipos G."/>
            <person name="Prasanna A.N."/>
            <person name="Walter M.C."/>
            <person name="O'Connor E."/>
            <person name="Balint B."/>
            <person name="Krizsan K."/>
            <person name="Kiss B."/>
            <person name="Hess J."/>
            <person name="Varga T."/>
            <person name="Slot J."/>
            <person name="Riley R."/>
            <person name="Boka B."/>
            <person name="Rigling D."/>
            <person name="Barry K."/>
            <person name="Lee J."/>
            <person name="Mihaltcheva S."/>
            <person name="LaButti K."/>
            <person name="Lipzen A."/>
            <person name="Waldron R."/>
            <person name="Moloney N.M."/>
            <person name="Sperisen C."/>
            <person name="Kredics L."/>
            <person name="Vagvoelgyi C."/>
            <person name="Patrignani A."/>
            <person name="Fitzpatrick D."/>
            <person name="Nagy I."/>
            <person name="Doyle S."/>
            <person name="Anderson J.B."/>
            <person name="Grigoriev I.V."/>
            <person name="Gueldener U."/>
            <person name="Muensterkoetter M."/>
            <person name="Nagy L.G."/>
        </authorList>
    </citation>
    <scope>NUCLEOTIDE SEQUENCE [LARGE SCALE GENOMIC DNA]</scope>
    <source>
        <strain evidence="4">C18/9</strain>
    </source>
</reference>
<feature type="region of interest" description="Disordered" evidence="1">
    <location>
        <begin position="105"/>
        <end position="237"/>
    </location>
</feature>
<evidence type="ECO:0000256" key="2">
    <source>
        <dbReference type="SAM" id="SignalP"/>
    </source>
</evidence>
<feature type="compositionally biased region" description="Basic and acidic residues" evidence="1">
    <location>
        <begin position="204"/>
        <end position="236"/>
    </location>
</feature>
<dbReference type="Proteomes" id="UP000219338">
    <property type="component" value="Unassembled WGS sequence"/>
</dbReference>
<name>A0A284S5U3_ARMOS</name>
<gene>
    <name evidence="3" type="ORF">ARMOST_19894</name>
</gene>
<dbReference type="AlphaFoldDB" id="A0A284S5U3"/>
<feature type="signal peptide" evidence="2">
    <location>
        <begin position="1"/>
        <end position="19"/>
    </location>
</feature>
<dbReference type="OMA" id="WLETIRN"/>
<proteinExistence type="predicted"/>
<evidence type="ECO:0000313" key="4">
    <source>
        <dbReference type="Proteomes" id="UP000219338"/>
    </source>
</evidence>
<feature type="compositionally biased region" description="Acidic residues" evidence="1">
    <location>
        <begin position="894"/>
        <end position="904"/>
    </location>
</feature>
<organism evidence="3 4">
    <name type="scientific">Armillaria ostoyae</name>
    <name type="common">Armillaria root rot fungus</name>
    <dbReference type="NCBI Taxonomy" id="47428"/>
    <lineage>
        <taxon>Eukaryota</taxon>
        <taxon>Fungi</taxon>
        <taxon>Dikarya</taxon>
        <taxon>Basidiomycota</taxon>
        <taxon>Agaricomycotina</taxon>
        <taxon>Agaricomycetes</taxon>
        <taxon>Agaricomycetidae</taxon>
        <taxon>Agaricales</taxon>
        <taxon>Marasmiineae</taxon>
        <taxon>Physalacriaceae</taxon>
        <taxon>Armillaria</taxon>
    </lineage>
</organism>
<dbReference type="OrthoDB" id="10434204at2759"/>
<protein>
    <submittedName>
        <fullName evidence="3">Uncharacterized protein</fullName>
    </submittedName>
</protein>